<organism evidence="2 3">
    <name type="scientific">Shewanella benthica KT99</name>
    <dbReference type="NCBI Taxonomy" id="314608"/>
    <lineage>
        <taxon>Bacteria</taxon>
        <taxon>Pseudomonadati</taxon>
        <taxon>Pseudomonadota</taxon>
        <taxon>Gammaproteobacteria</taxon>
        <taxon>Alteromonadales</taxon>
        <taxon>Shewanellaceae</taxon>
        <taxon>Shewanella</taxon>
    </lineage>
</organism>
<evidence type="ECO:0000313" key="3">
    <source>
        <dbReference type="Proteomes" id="UP000005839"/>
    </source>
</evidence>
<feature type="transmembrane region" description="Helical" evidence="1">
    <location>
        <begin position="6"/>
        <end position="29"/>
    </location>
</feature>
<name>A9D0S9_9GAMM</name>
<dbReference type="AlphaFoldDB" id="A9D0S9"/>
<evidence type="ECO:0000256" key="1">
    <source>
        <dbReference type="SAM" id="Phobius"/>
    </source>
</evidence>
<comment type="caution">
    <text evidence="2">The sequence shown here is derived from an EMBL/GenBank/DDBJ whole genome shotgun (WGS) entry which is preliminary data.</text>
</comment>
<keyword evidence="1" id="KW-0812">Transmembrane</keyword>
<dbReference type="Proteomes" id="UP000005839">
    <property type="component" value="Unassembled WGS sequence"/>
</dbReference>
<gene>
    <name evidence="2" type="ORF">KT99_20229</name>
</gene>
<accession>A9D0S9</accession>
<reference evidence="2 3" key="1">
    <citation type="submission" date="2007-10" db="EMBL/GenBank/DDBJ databases">
        <authorList>
            <person name="Yayanos A."/>
            <person name="Ferriera S."/>
            <person name="Johnson J."/>
            <person name="Kravitz S."/>
            <person name="Halpern A."/>
            <person name="Remington K."/>
            <person name="Beeson K."/>
            <person name="Tran B."/>
            <person name="Rogers Y.-H."/>
            <person name="Friedman R."/>
            <person name="Venter J.C."/>
        </authorList>
    </citation>
    <scope>NUCLEOTIDE SEQUENCE [LARGE SCALE GENOMIC DNA]</scope>
    <source>
        <strain evidence="2 3">KT99</strain>
    </source>
</reference>
<keyword evidence="1" id="KW-0472">Membrane</keyword>
<evidence type="ECO:0000313" key="2">
    <source>
        <dbReference type="EMBL" id="EDQ02164.1"/>
    </source>
</evidence>
<keyword evidence="1" id="KW-1133">Transmembrane helix</keyword>
<sequence>MEANMAINQLVFTLLLVTAIISVVIYLRFPPRFLNKIRYPSHIKPISHIYEVLPDGHHDTNRQTIHPYHNVTIELSHYACCAVKNLQGIHFLSKDAPSMPLSNCDAFECRCHYKHYQDRRREKLERRVDFGMTHDLFGAFGEKNQRGNKPDRRHKGD</sequence>
<dbReference type="STRING" id="314608.KT99_20229"/>
<keyword evidence="3" id="KW-1185">Reference proteome</keyword>
<proteinExistence type="predicted"/>
<dbReference type="EMBL" id="ABIC01000005">
    <property type="protein sequence ID" value="EDQ02164.1"/>
    <property type="molecule type" value="Genomic_DNA"/>
</dbReference>
<protein>
    <submittedName>
        <fullName evidence="2">Uncharacterized protein</fullName>
    </submittedName>
</protein>